<proteinExistence type="predicted"/>
<comment type="caution">
    <text evidence="2">The sequence shown here is derived from an EMBL/GenBank/DDBJ whole genome shotgun (WGS) entry which is preliminary data.</text>
</comment>
<keyword evidence="1" id="KW-0812">Transmembrane</keyword>
<feature type="transmembrane region" description="Helical" evidence="1">
    <location>
        <begin position="44"/>
        <end position="63"/>
    </location>
</feature>
<evidence type="ECO:0000313" key="2">
    <source>
        <dbReference type="EMBL" id="TCP46317.1"/>
    </source>
</evidence>
<dbReference type="Proteomes" id="UP000294911">
    <property type="component" value="Unassembled WGS sequence"/>
</dbReference>
<evidence type="ECO:0000313" key="3">
    <source>
        <dbReference type="Proteomes" id="UP000294911"/>
    </source>
</evidence>
<keyword evidence="3" id="KW-1185">Reference proteome</keyword>
<feature type="transmembrane region" description="Helical" evidence="1">
    <location>
        <begin position="88"/>
        <end position="107"/>
    </location>
</feature>
<evidence type="ECO:0000256" key="1">
    <source>
        <dbReference type="SAM" id="Phobius"/>
    </source>
</evidence>
<reference evidence="2 3" key="1">
    <citation type="submission" date="2019-03" db="EMBL/GenBank/DDBJ databases">
        <title>Genomic Encyclopedia of Type Strains, Phase IV (KMG-IV): sequencing the most valuable type-strain genomes for metagenomic binning, comparative biology and taxonomic classification.</title>
        <authorList>
            <person name="Goeker M."/>
        </authorList>
    </citation>
    <scope>NUCLEOTIDE SEQUENCE [LARGE SCALE GENOMIC DNA]</scope>
    <source>
        <strain evidence="2 3">DSM 45765</strain>
    </source>
</reference>
<organism evidence="2 3">
    <name type="scientific">Tamaricihabitans halophyticus</name>
    <dbReference type="NCBI Taxonomy" id="1262583"/>
    <lineage>
        <taxon>Bacteria</taxon>
        <taxon>Bacillati</taxon>
        <taxon>Actinomycetota</taxon>
        <taxon>Actinomycetes</taxon>
        <taxon>Pseudonocardiales</taxon>
        <taxon>Pseudonocardiaceae</taxon>
        <taxon>Tamaricihabitans</taxon>
    </lineage>
</organism>
<dbReference type="EMBL" id="SLXQ01000014">
    <property type="protein sequence ID" value="TCP46317.1"/>
    <property type="molecule type" value="Genomic_DNA"/>
</dbReference>
<protein>
    <submittedName>
        <fullName evidence="2">Branched-subunit amino acid transport protein AzlD</fullName>
    </submittedName>
</protein>
<feature type="transmembrane region" description="Helical" evidence="1">
    <location>
        <begin position="6"/>
        <end position="24"/>
    </location>
</feature>
<sequence>MIAGLSPFGMIVAVLVLAAGTYGFRVAGPLLRDRLTLSDTAKRYMTVAATTLVFALVVTATFLEAGEFAGWARPAGVAVGGVLAWRKAPFVVVVVAAAATAAGLRLLGVP</sequence>
<keyword evidence="1" id="KW-1133">Transmembrane helix</keyword>
<accession>A0A4R2QBN7</accession>
<dbReference type="InterPro" id="IPR008407">
    <property type="entry name" value="Brnchd-chn_aa_trnsp_AzlD"/>
</dbReference>
<gene>
    <name evidence="2" type="ORF">EV191_114114</name>
</gene>
<dbReference type="AlphaFoldDB" id="A0A4R2QBN7"/>
<dbReference type="Pfam" id="PF05437">
    <property type="entry name" value="AzlD"/>
    <property type="match status" value="1"/>
</dbReference>
<name>A0A4R2QBN7_9PSEU</name>
<keyword evidence="1" id="KW-0472">Membrane</keyword>